<evidence type="ECO:0000256" key="1">
    <source>
        <dbReference type="SAM" id="Phobius"/>
    </source>
</evidence>
<dbReference type="SUPFAM" id="SSF56300">
    <property type="entry name" value="Metallo-dependent phosphatases"/>
    <property type="match status" value="1"/>
</dbReference>
<dbReference type="InterPro" id="IPR029052">
    <property type="entry name" value="Metallo-depent_PP-like"/>
</dbReference>
<protein>
    <submittedName>
        <fullName evidence="3">Metallophosphoesterase</fullName>
    </submittedName>
</protein>
<dbReference type="Gene3D" id="3.60.21.10">
    <property type="match status" value="1"/>
</dbReference>
<gene>
    <name evidence="3" type="ORF">AB1471_04405</name>
</gene>
<proteinExistence type="predicted"/>
<evidence type="ECO:0000259" key="2">
    <source>
        <dbReference type="Pfam" id="PF00149"/>
    </source>
</evidence>
<keyword evidence="4" id="KW-1185">Reference proteome</keyword>
<comment type="caution">
    <text evidence="3">The sequence shown here is derived from an EMBL/GenBank/DDBJ whole genome shotgun (WGS) entry which is preliminary data.</text>
</comment>
<keyword evidence="1" id="KW-0812">Transmembrane</keyword>
<reference evidence="3 4" key="1">
    <citation type="journal article" date="1979" name="Int. J. Syst. Evol. Microbiol.">
        <title>Bacillus globisporus subsp. marinus subsp. nov.</title>
        <authorList>
            <person name="Liu H."/>
        </authorList>
    </citation>
    <scope>NUCLEOTIDE SEQUENCE [LARGE SCALE GENOMIC DNA]</scope>
    <source>
        <strain evidence="3 4">DSM 1297</strain>
    </source>
</reference>
<evidence type="ECO:0000313" key="3">
    <source>
        <dbReference type="EMBL" id="MEW9501044.1"/>
    </source>
</evidence>
<dbReference type="Pfam" id="PF00149">
    <property type="entry name" value="Metallophos"/>
    <property type="match status" value="1"/>
</dbReference>
<name>A0ABV3Q118_9BACL</name>
<dbReference type="PANTHER" id="PTHR31302:SF0">
    <property type="entry name" value="TRANSMEMBRANE PROTEIN WITH METALLOPHOSPHOESTERASE DOMAIN"/>
    <property type="match status" value="1"/>
</dbReference>
<dbReference type="InterPro" id="IPR051158">
    <property type="entry name" value="Metallophosphoesterase_sf"/>
</dbReference>
<dbReference type="EMBL" id="JBFMIA010000002">
    <property type="protein sequence ID" value="MEW9501044.1"/>
    <property type="molecule type" value="Genomic_DNA"/>
</dbReference>
<dbReference type="InterPro" id="IPR004843">
    <property type="entry name" value="Calcineurin-like_PHP"/>
</dbReference>
<sequence length="330" mass="37944">MKKTVITLFIVIVVIMLAAVVFSYFSNNRIIIEQQDIRINQLPEDFEGFTILQITDLHEKEFGDDQEQLIAAINSLQYDAIVFTGDLLDDTSSLNYESFYKLIREIKNKEHALYVAGNNDPENYILSAEGVLEKSEFVKGMEEQGVMLLESLNTIQKGDAELHFVNFDLSIMDPEHGFQDINGREQLLIESDAQYIEHQNERLQDFTILMEREDDVLVALSHYPIADAQIDYFEDASQFTLRDYDLIIAGHYHGGQMRLPSLGALFVPEAWNERNGLLPSQDRVKGLWEYQQIQQYVSAGLGSSESFPFLNFRVFNPPEINLLRLTNEKK</sequence>
<keyword evidence="1" id="KW-1133">Transmembrane helix</keyword>
<organism evidence="3 4">
    <name type="scientific">Jeotgalibacillus marinus</name>
    <dbReference type="NCBI Taxonomy" id="86667"/>
    <lineage>
        <taxon>Bacteria</taxon>
        <taxon>Bacillati</taxon>
        <taxon>Bacillota</taxon>
        <taxon>Bacilli</taxon>
        <taxon>Bacillales</taxon>
        <taxon>Caryophanaceae</taxon>
        <taxon>Jeotgalibacillus</taxon>
    </lineage>
</organism>
<dbReference type="RefSeq" id="WP_367778383.1">
    <property type="nucleotide sequence ID" value="NZ_JBFMIA010000002.1"/>
</dbReference>
<evidence type="ECO:0000313" key="4">
    <source>
        <dbReference type="Proteomes" id="UP001556040"/>
    </source>
</evidence>
<keyword evidence="1" id="KW-0472">Membrane</keyword>
<feature type="domain" description="Calcineurin-like phosphoesterase" evidence="2">
    <location>
        <begin position="50"/>
        <end position="254"/>
    </location>
</feature>
<dbReference type="Proteomes" id="UP001556040">
    <property type="component" value="Unassembled WGS sequence"/>
</dbReference>
<accession>A0ABV3Q118</accession>
<dbReference type="PANTHER" id="PTHR31302">
    <property type="entry name" value="TRANSMEMBRANE PROTEIN WITH METALLOPHOSPHOESTERASE DOMAIN-RELATED"/>
    <property type="match status" value="1"/>
</dbReference>
<feature type="transmembrane region" description="Helical" evidence="1">
    <location>
        <begin position="6"/>
        <end position="25"/>
    </location>
</feature>